<reference evidence="4" key="1">
    <citation type="submission" date="2020-11" db="EMBL/GenBank/DDBJ databases">
        <title>Sequencing the genomes of 1000 actinobacteria strains.</title>
        <authorList>
            <person name="Klenk H.-P."/>
        </authorList>
    </citation>
    <scope>NUCLEOTIDE SEQUENCE</scope>
    <source>
        <strain evidence="4">DSM 45356</strain>
    </source>
</reference>
<protein>
    <submittedName>
        <fullName evidence="4">GNAT superfamily N-acetyltransferase</fullName>
    </submittedName>
</protein>
<comment type="caution">
    <text evidence="4">The sequence shown here is derived from an EMBL/GenBank/DDBJ whole genome shotgun (WGS) entry which is preliminary data.</text>
</comment>
<keyword evidence="1" id="KW-0808">Transferase</keyword>
<feature type="domain" description="N-acetyltransferase" evidence="3">
    <location>
        <begin position="4"/>
        <end position="152"/>
    </location>
</feature>
<evidence type="ECO:0000256" key="1">
    <source>
        <dbReference type="ARBA" id="ARBA00022679"/>
    </source>
</evidence>
<evidence type="ECO:0000313" key="5">
    <source>
        <dbReference type="Proteomes" id="UP000622552"/>
    </source>
</evidence>
<dbReference type="SUPFAM" id="SSF55729">
    <property type="entry name" value="Acyl-CoA N-acyltransferases (Nat)"/>
    <property type="match status" value="2"/>
</dbReference>
<keyword evidence="5" id="KW-1185">Reference proteome</keyword>
<keyword evidence="2" id="KW-0012">Acyltransferase</keyword>
<accession>A0A8J7KLS1</accession>
<proteinExistence type="predicted"/>
<dbReference type="InterPro" id="IPR050832">
    <property type="entry name" value="Bact_Acetyltransf"/>
</dbReference>
<dbReference type="InterPro" id="IPR000182">
    <property type="entry name" value="GNAT_dom"/>
</dbReference>
<dbReference type="PROSITE" id="PS51186">
    <property type="entry name" value="GNAT"/>
    <property type="match status" value="2"/>
</dbReference>
<dbReference type="EMBL" id="JADOUF010000001">
    <property type="protein sequence ID" value="MBG6139699.1"/>
    <property type="molecule type" value="Genomic_DNA"/>
</dbReference>
<gene>
    <name evidence="4" type="ORF">IW245_005893</name>
</gene>
<dbReference type="GO" id="GO:0016747">
    <property type="term" value="F:acyltransferase activity, transferring groups other than amino-acyl groups"/>
    <property type="evidence" value="ECO:0007669"/>
    <property type="project" value="InterPro"/>
</dbReference>
<dbReference type="Gene3D" id="3.40.630.30">
    <property type="match status" value="1"/>
</dbReference>
<sequence length="303" mass="32243">MTEFTIRESTVEDVPEFARVRAIVTPWQGASVATQVNWFRNASPAAKALRLCAEVDGRIAGFGNCGLNVTTSQVGACDVGVMVVPEFRGRGIGGALLDRFEAHLRSVGGLRARGGVAEGPGLDWVKARGYELGASERFSVVDPQVLPPLPATPDGVTVVSLAEITPEAAHELDTAAFADEPGDVPYDGMSFTDFMTRVWNGPDLDKYVSVVAIVDGMAVSSVLLDVNRETGWSMSGGTGTLPAYRGRGIAKLLKSVSLRRAAEVGVTAAYTSNDYSNAPMLAINDWLGYRVTDTQWACLKDLA</sequence>
<dbReference type="Proteomes" id="UP000622552">
    <property type="component" value="Unassembled WGS sequence"/>
</dbReference>
<dbReference type="PANTHER" id="PTHR43877">
    <property type="entry name" value="AMINOALKYLPHOSPHONATE N-ACETYLTRANSFERASE-RELATED-RELATED"/>
    <property type="match status" value="1"/>
</dbReference>
<evidence type="ECO:0000259" key="3">
    <source>
        <dbReference type="PROSITE" id="PS51186"/>
    </source>
</evidence>
<name>A0A8J7KLS1_9ACTN</name>
<evidence type="ECO:0000313" key="4">
    <source>
        <dbReference type="EMBL" id="MBG6139699.1"/>
    </source>
</evidence>
<evidence type="ECO:0000256" key="2">
    <source>
        <dbReference type="ARBA" id="ARBA00023315"/>
    </source>
</evidence>
<dbReference type="AlphaFoldDB" id="A0A8J7KLS1"/>
<dbReference type="RefSeq" id="WP_197006327.1">
    <property type="nucleotide sequence ID" value="NZ_BONS01000006.1"/>
</dbReference>
<dbReference type="Pfam" id="PF00583">
    <property type="entry name" value="Acetyltransf_1"/>
    <property type="match status" value="1"/>
</dbReference>
<dbReference type="CDD" id="cd04301">
    <property type="entry name" value="NAT_SF"/>
    <property type="match status" value="1"/>
</dbReference>
<dbReference type="InterPro" id="IPR016181">
    <property type="entry name" value="Acyl_CoA_acyltransferase"/>
</dbReference>
<organism evidence="4 5">
    <name type="scientific">Longispora fulva</name>
    <dbReference type="NCBI Taxonomy" id="619741"/>
    <lineage>
        <taxon>Bacteria</taxon>
        <taxon>Bacillati</taxon>
        <taxon>Actinomycetota</taxon>
        <taxon>Actinomycetes</taxon>
        <taxon>Micromonosporales</taxon>
        <taxon>Micromonosporaceae</taxon>
        <taxon>Longispora</taxon>
    </lineage>
</organism>
<feature type="domain" description="N-acetyltransferase" evidence="3">
    <location>
        <begin position="156"/>
        <end position="303"/>
    </location>
</feature>